<dbReference type="AlphaFoldDB" id="A0AA38ILC3"/>
<feature type="transmembrane region" description="Helical" evidence="14">
    <location>
        <begin position="170"/>
        <end position="196"/>
    </location>
</feature>
<evidence type="ECO:0000256" key="11">
    <source>
        <dbReference type="ARBA" id="ARBA00023303"/>
    </source>
</evidence>
<dbReference type="GO" id="GO:0022841">
    <property type="term" value="F:potassium ion leak channel activity"/>
    <property type="evidence" value="ECO:0007669"/>
    <property type="project" value="TreeGrafter"/>
</dbReference>
<evidence type="ECO:0000256" key="14">
    <source>
        <dbReference type="SAM" id="Phobius"/>
    </source>
</evidence>
<sequence>MMSKKQWFVVLCIFIVYLLLGAAIFHIIESDEERERNLIDLRLRDDLSDKIDKLFDKFDKNVVNERKFRDQLQDYCGKSFRKNGEPPREVWDYYHSVFFVITVVSTIGYGNLAPTTMFTRIFMIFYGLIGIPMNGIVMVTLGTFFGRSFTKLYQRWKTSKMQYDTTRLGLISQIVLYLVPGFTFFIFLPSSFMVLFENWELDVAVYYCFVTLTTIGFGDYVAGVENVNDFQPVYYWMYKVFLLVWVIGGLGYVVMILGFITQALQSKKMQAIEQIIKQNIKKTPVRIREELRGLLQEFLFMKVKRVYKGEFDYIPSRLERSQSCPDLNIYRNNNSPTTARKRALSECPHHFMFQPIQSDTNLDYQTDRDSYQASDEYMQQSDLLMKVVDALSILDDQNDLGDNRGYDGISETDILASERYGSKWSLKSQNLSPPKPKVPRRRAVSDIRVPSMHKVEAHQDVSWYAPNPPDNYQSFLERQRTFSVPSSETEKPPPNFITRIKNKFISTKDDKHLDVEQNTRRSSIFTPAEDRYLRQTNRGRASVLSVQQQEAVLEQTSIADLIRAFAALTVPETMLPNSGSPKRKLGTAGLTPPKTSPPRMRRVGIRPNLQTRRTSLMPDSHVVQNERRRLSLRPVEENLLAPPPYSAREADEVNRPTRRFSRILNVPSISISPVQRQVNKRENKDES</sequence>
<evidence type="ECO:0000256" key="2">
    <source>
        <dbReference type="ARBA" id="ARBA00006666"/>
    </source>
</evidence>
<dbReference type="InterPro" id="IPR003092">
    <property type="entry name" value="2pore_dom_K_chnl_TASK"/>
</dbReference>
<evidence type="ECO:0000256" key="12">
    <source>
        <dbReference type="RuleBase" id="RU003857"/>
    </source>
</evidence>
<comment type="subcellular location">
    <subcellularLocation>
        <location evidence="1">Membrane</location>
        <topology evidence="1">Multi-pass membrane protein</topology>
    </subcellularLocation>
</comment>
<accession>A0AA38ILC3</accession>
<evidence type="ECO:0000256" key="9">
    <source>
        <dbReference type="ARBA" id="ARBA00023065"/>
    </source>
</evidence>
<keyword evidence="5 12" id="KW-0812">Transmembrane</keyword>
<evidence type="ECO:0000256" key="3">
    <source>
        <dbReference type="ARBA" id="ARBA00022448"/>
    </source>
</evidence>
<feature type="transmembrane region" description="Helical" evidence="14">
    <location>
        <begin position="93"/>
        <end position="112"/>
    </location>
</feature>
<comment type="similarity">
    <text evidence="2 12">Belongs to the two pore domain potassium channel (TC 1.A.1.8) family.</text>
</comment>
<protein>
    <recommendedName>
        <fullName evidence="15">Potassium channel domain-containing protein</fullName>
    </recommendedName>
</protein>
<dbReference type="InterPro" id="IPR003280">
    <property type="entry name" value="2pore_dom_K_chnl"/>
</dbReference>
<dbReference type="GO" id="GO:0005886">
    <property type="term" value="C:plasma membrane"/>
    <property type="evidence" value="ECO:0007669"/>
    <property type="project" value="TreeGrafter"/>
</dbReference>
<dbReference type="PRINTS" id="PR01095">
    <property type="entry name" value="TASKCHANNEL"/>
</dbReference>
<dbReference type="Pfam" id="PF07885">
    <property type="entry name" value="Ion_trans_2"/>
    <property type="match status" value="2"/>
</dbReference>
<evidence type="ECO:0000256" key="10">
    <source>
        <dbReference type="ARBA" id="ARBA00023136"/>
    </source>
</evidence>
<dbReference type="SUPFAM" id="SSF81324">
    <property type="entry name" value="Voltage-gated potassium channels"/>
    <property type="match status" value="2"/>
</dbReference>
<keyword evidence="10 14" id="KW-0472">Membrane</keyword>
<comment type="caution">
    <text evidence="16">The sequence shown here is derived from an EMBL/GenBank/DDBJ whole genome shotgun (WGS) entry which is preliminary data.</text>
</comment>
<dbReference type="PANTHER" id="PTHR11003:SF352">
    <property type="entry name" value="BCDNA.GH04802-RELATED"/>
    <property type="match status" value="1"/>
</dbReference>
<evidence type="ECO:0000256" key="8">
    <source>
        <dbReference type="ARBA" id="ARBA00022989"/>
    </source>
</evidence>
<evidence type="ECO:0000313" key="17">
    <source>
        <dbReference type="Proteomes" id="UP001168821"/>
    </source>
</evidence>
<evidence type="ECO:0000256" key="1">
    <source>
        <dbReference type="ARBA" id="ARBA00004141"/>
    </source>
</evidence>
<organism evidence="16 17">
    <name type="scientific">Zophobas morio</name>
    <dbReference type="NCBI Taxonomy" id="2755281"/>
    <lineage>
        <taxon>Eukaryota</taxon>
        <taxon>Metazoa</taxon>
        <taxon>Ecdysozoa</taxon>
        <taxon>Arthropoda</taxon>
        <taxon>Hexapoda</taxon>
        <taxon>Insecta</taxon>
        <taxon>Pterygota</taxon>
        <taxon>Neoptera</taxon>
        <taxon>Endopterygota</taxon>
        <taxon>Coleoptera</taxon>
        <taxon>Polyphaga</taxon>
        <taxon>Cucujiformia</taxon>
        <taxon>Tenebrionidae</taxon>
        <taxon>Zophobas</taxon>
    </lineage>
</organism>
<dbReference type="Gene3D" id="1.10.287.70">
    <property type="match status" value="1"/>
</dbReference>
<feature type="transmembrane region" description="Helical" evidence="14">
    <location>
        <begin position="7"/>
        <end position="28"/>
    </location>
</feature>
<keyword evidence="7" id="KW-0630">Potassium</keyword>
<keyword evidence="9 12" id="KW-0406">Ion transport</keyword>
<keyword evidence="4" id="KW-0633">Potassium transport</keyword>
<dbReference type="InterPro" id="IPR013099">
    <property type="entry name" value="K_chnl_dom"/>
</dbReference>
<dbReference type="EMBL" id="JALNTZ010000003">
    <property type="protein sequence ID" value="KAJ3658995.1"/>
    <property type="molecule type" value="Genomic_DNA"/>
</dbReference>
<dbReference type="FunFam" id="1.10.287.70:FF:000210">
    <property type="entry name" value="Open rectifier potassium channel protein 1"/>
    <property type="match status" value="1"/>
</dbReference>
<dbReference type="PRINTS" id="PR01333">
    <property type="entry name" value="2POREKCHANEL"/>
</dbReference>
<proteinExistence type="inferred from homology"/>
<keyword evidence="17" id="KW-1185">Reference proteome</keyword>
<feature type="transmembrane region" description="Helical" evidence="14">
    <location>
        <begin position="235"/>
        <end position="260"/>
    </location>
</feature>
<evidence type="ECO:0000259" key="15">
    <source>
        <dbReference type="Pfam" id="PF07885"/>
    </source>
</evidence>
<evidence type="ECO:0000256" key="13">
    <source>
        <dbReference type="SAM" id="MobiDB-lite"/>
    </source>
</evidence>
<evidence type="ECO:0000256" key="7">
    <source>
        <dbReference type="ARBA" id="ARBA00022958"/>
    </source>
</evidence>
<keyword evidence="11 12" id="KW-0407">Ion channel</keyword>
<feature type="transmembrane region" description="Helical" evidence="14">
    <location>
        <begin position="203"/>
        <end position="223"/>
    </location>
</feature>
<evidence type="ECO:0000256" key="4">
    <source>
        <dbReference type="ARBA" id="ARBA00022538"/>
    </source>
</evidence>
<gene>
    <name evidence="16" type="ORF">Zmor_010705</name>
</gene>
<name>A0AA38ILC3_9CUCU</name>
<feature type="domain" description="Potassium channel" evidence="15">
    <location>
        <begin position="175"/>
        <end position="265"/>
    </location>
</feature>
<keyword evidence="6" id="KW-0631">Potassium channel</keyword>
<dbReference type="PANTHER" id="PTHR11003">
    <property type="entry name" value="POTASSIUM CHANNEL, SUBFAMILY K"/>
    <property type="match status" value="1"/>
</dbReference>
<feature type="transmembrane region" description="Helical" evidence="14">
    <location>
        <begin position="124"/>
        <end position="150"/>
    </location>
</feature>
<evidence type="ECO:0000256" key="5">
    <source>
        <dbReference type="ARBA" id="ARBA00022692"/>
    </source>
</evidence>
<feature type="region of interest" description="Disordered" evidence="13">
    <location>
        <begin position="575"/>
        <end position="602"/>
    </location>
</feature>
<feature type="domain" description="Potassium channel" evidence="15">
    <location>
        <begin position="83"/>
        <end position="145"/>
    </location>
</feature>
<keyword evidence="3 12" id="KW-0813">Transport</keyword>
<dbReference type="Proteomes" id="UP001168821">
    <property type="component" value="Unassembled WGS sequence"/>
</dbReference>
<keyword evidence="8 14" id="KW-1133">Transmembrane helix</keyword>
<dbReference type="GO" id="GO:0015271">
    <property type="term" value="F:outward rectifier potassium channel activity"/>
    <property type="evidence" value="ECO:0007669"/>
    <property type="project" value="TreeGrafter"/>
</dbReference>
<evidence type="ECO:0000256" key="6">
    <source>
        <dbReference type="ARBA" id="ARBA00022826"/>
    </source>
</evidence>
<evidence type="ECO:0000313" key="16">
    <source>
        <dbReference type="EMBL" id="KAJ3658995.1"/>
    </source>
</evidence>
<reference evidence="16" key="1">
    <citation type="journal article" date="2023" name="G3 (Bethesda)">
        <title>Whole genome assemblies of Zophobas morio and Tenebrio molitor.</title>
        <authorList>
            <person name="Kaur S."/>
            <person name="Stinson S.A."/>
            <person name="diCenzo G.C."/>
        </authorList>
    </citation>
    <scope>NUCLEOTIDE SEQUENCE</scope>
    <source>
        <strain evidence="16">QUZm001</strain>
    </source>
</reference>
<dbReference type="GO" id="GO:0030322">
    <property type="term" value="P:stabilization of membrane potential"/>
    <property type="evidence" value="ECO:0007669"/>
    <property type="project" value="TreeGrafter"/>
</dbReference>